<keyword evidence="2" id="KW-1185">Reference proteome</keyword>
<keyword evidence="1" id="KW-0808">Transferase</keyword>
<dbReference type="Proteomes" id="UP000447434">
    <property type="component" value="Chromosome 8"/>
</dbReference>
<evidence type="ECO:0000313" key="1">
    <source>
        <dbReference type="EMBL" id="KAE9608368.1"/>
    </source>
</evidence>
<accession>A0A6A4Q3D4</accession>
<dbReference type="PANTHER" id="PTHR11439:SF498">
    <property type="entry name" value="DNAK FAMILY PROTEIN"/>
    <property type="match status" value="1"/>
</dbReference>
<name>A0A6A4Q3D4_LUPAL</name>
<dbReference type="AlphaFoldDB" id="A0A6A4Q3D4"/>
<gene>
    <name evidence="1" type="ORF">Lalb_Chr08g0234791</name>
</gene>
<reference evidence="2" key="1">
    <citation type="journal article" date="2020" name="Nat. Commun.">
        <title>Genome sequence of the cluster root forming white lupin.</title>
        <authorList>
            <person name="Hufnagel B."/>
            <person name="Marques A."/>
            <person name="Soriano A."/>
            <person name="Marques L."/>
            <person name="Divol F."/>
            <person name="Doumas P."/>
            <person name="Sallet E."/>
            <person name="Mancinotti D."/>
            <person name="Carrere S."/>
            <person name="Marande W."/>
            <person name="Arribat S."/>
            <person name="Keller J."/>
            <person name="Huneau C."/>
            <person name="Blein T."/>
            <person name="Aime D."/>
            <person name="Laguerre M."/>
            <person name="Taylor J."/>
            <person name="Schubert V."/>
            <person name="Nelson M."/>
            <person name="Geu-Flores F."/>
            <person name="Crespi M."/>
            <person name="Gallardo-Guerrero K."/>
            <person name="Delaux P.-M."/>
            <person name="Salse J."/>
            <person name="Berges H."/>
            <person name="Guyot R."/>
            <person name="Gouzy J."/>
            <person name="Peret B."/>
        </authorList>
    </citation>
    <scope>NUCLEOTIDE SEQUENCE [LARGE SCALE GENOMIC DNA]</scope>
    <source>
        <strain evidence="2">cv. Amiga</strain>
    </source>
</reference>
<proteinExistence type="predicted"/>
<keyword evidence="1" id="KW-0548">Nucleotidyltransferase</keyword>
<dbReference type="GO" id="GO:0003964">
    <property type="term" value="F:RNA-directed DNA polymerase activity"/>
    <property type="evidence" value="ECO:0007669"/>
    <property type="project" value="UniProtKB-KW"/>
</dbReference>
<organism evidence="1 2">
    <name type="scientific">Lupinus albus</name>
    <name type="common">White lupine</name>
    <name type="synonym">Lupinus termis</name>
    <dbReference type="NCBI Taxonomy" id="3870"/>
    <lineage>
        <taxon>Eukaryota</taxon>
        <taxon>Viridiplantae</taxon>
        <taxon>Streptophyta</taxon>
        <taxon>Embryophyta</taxon>
        <taxon>Tracheophyta</taxon>
        <taxon>Spermatophyta</taxon>
        <taxon>Magnoliopsida</taxon>
        <taxon>eudicotyledons</taxon>
        <taxon>Gunneridae</taxon>
        <taxon>Pentapetalae</taxon>
        <taxon>rosids</taxon>
        <taxon>fabids</taxon>
        <taxon>Fabales</taxon>
        <taxon>Fabaceae</taxon>
        <taxon>Papilionoideae</taxon>
        <taxon>50 kb inversion clade</taxon>
        <taxon>genistoids sensu lato</taxon>
        <taxon>core genistoids</taxon>
        <taxon>Genisteae</taxon>
        <taxon>Lupinus</taxon>
    </lineage>
</organism>
<protein>
    <submittedName>
        <fullName evidence="1">Putative RNA-directed DNA polymerase</fullName>
    </submittedName>
</protein>
<evidence type="ECO:0000313" key="2">
    <source>
        <dbReference type="Proteomes" id="UP000447434"/>
    </source>
</evidence>
<comment type="caution">
    <text evidence="1">The sequence shown here is derived from an EMBL/GenBank/DDBJ whole genome shotgun (WGS) entry which is preliminary data.</text>
</comment>
<dbReference type="PANTHER" id="PTHR11439">
    <property type="entry name" value="GAG-POL-RELATED RETROTRANSPOSON"/>
    <property type="match status" value="1"/>
</dbReference>
<sequence>MHQPTNSHYLALTRILRYIKRAPGQALFYPSDSPLQLKAFSDSDWASCPDSRQSISGFCVFLGDSLISWKSNKQTTIAKSLLRLSIVFL</sequence>
<dbReference type="CDD" id="cd09272">
    <property type="entry name" value="RNase_HI_RT_Ty1"/>
    <property type="match status" value="1"/>
</dbReference>
<dbReference type="EMBL" id="WOCE01000008">
    <property type="protein sequence ID" value="KAE9608368.1"/>
    <property type="molecule type" value="Genomic_DNA"/>
</dbReference>
<keyword evidence="1" id="KW-0695">RNA-directed DNA polymerase</keyword>
<dbReference type="OrthoDB" id="412581at2759"/>